<protein>
    <submittedName>
        <fullName evidence="2">Bifunctional nuclease family protein</fullName>
    </submittedName>
</protein>
<dbReference type="InterPro" id="IPR003729">
    <property type="entry name" value="Bi_nuclease_dom"/>
</dbReference>
<dbReference type="PANTHER" id="PTHR15160">
    <property type="entry name" value="VON HIPPEL-LINDAU PROTEIN"/>
    <property type="match status" value="1"/>
</dbReference>
<dbReference type="PROSITE" id="PS51658">
    <property type="entry name" value="BFN"/>
    <property type="match status" value="1"/>
</dbReference>
<dbReference type="EMBL" id="JADEVV010000007">
    <property type="protein sequence ID" value="MBE9253008.1"/>
    <property type="molecule type" value="Genomic_DNA"/>
</dbReference>
<keyword evidence="3" id="KW-1185">Reference proteome</keyword>
<dbReference type="Gene3D" id="3.10.690.10">
    <property type="entry name" value="Bifunctional nuclease domain"/>
    <property type="match status" value="1"/>
</dbReference>
<proteinExistence type="predicted"/>
<comment type="caution">
    <text evidence="2">The sequence shown here is derived from an EMBL/GenBank/DDBJ whole genome shotgun (WGS) entry which is preliminary data.</text>
</comment>
<accession>A0ABR9VQ17</accession>
<dbReference type="RefSeq" id="WP_190599409.1">
    <property type="nucleotide sequence ID" value="NZ_JADEVV010000007.1"/>
</dbReference>
<dbReference type="InterPro" id="IPR036104">
    <property type="entry name" value="BFN_sf"/>
</dbReference>
<evidence type="ECO:0000259" key="1">
    <source>
        <dbReference type="PROSITE" id="PS51658"/>
    </source>
</evidence>
<dbReference type="Pfam" id="PF02577">
    <property type="entry name" value="BFN_dom"/>
    <property type="match status" value="1"/>
</dbReference>
<dbReference type="PANTHER" id="PTHR15160:SF1">
    <property type="entry name" value="VON HIPPEL-LINDAU DISEASE TUMOR SUPPRESSOR"/>
    <property type="match status" value="1"/>
</dbReference>
<gene>
    <name evidence="2" type="ORF">IQ217_03860</name>
</gene>
<feature type="domain" description="BFN" evidence="1">
    <location>
        <begin position="1"/>
        <end position="132"/>
    </location>
</feature>
<dbReference type="SUPFAM" id="SSF103256">
    <property type="entry name" value="Hypothetical protein TM0160"/>
    <property type="match status" value="1"/>
</dbReference>
<evidence type="ECO:0000313" key="3">
    <source>
        <dbReference type="Proteomes" id="UP000658720"/>
    </source>
</evidence>
<evidence type="ECO:0000313" key="2">
    <source>
        <dbReference type="EMBL" id="MBE9253008.1"/>
    </source>
</evidence>
<sequence length="173" mass="19398">MIEMRVAGIALDAVSRSPIVLLKDGSERRALPIYISQDQARSIIGALENQKPSRPLTHDLMVNLLTTWDVDLKKIIIHSLQDNTFYAVLCCVQGDQIREIDCRPSDAISLALRMDSPIWVMEEVLADASIPVDRDADEEERQAFRNFLDNVSPEALIKQARLSSDSFEAESDS</sequence>
<reference evidence="2 3" key="1">
    <citation type="submission" date="2020-10" db="EMBL/GenBank/DDBJ databases">
        <authorList>
            <person name="Castelo-Branco R."/>
            <person name="Eusebio N."/>
            <person name="Adriana R."/>
            <person name="Vieira A."/>
            <person name="Brugerolle De Fraissinette N."/>
            <person name="Rezende De Castro R."/>
            <person name="Schneider M.P."/>
            <person name="Vasconcelos V."/>
            <person name="Leao P.N."/>
        </authorList>
    </citation>
    <scope>NUCLEOTIDE SEQUENCE [LARGE SCALE GENOMIC DNA]</scope>
    <source>
        <strain evidence="2 3">LEGE 00031</strain>
    </source>
</reference>
<name>A0ABR9VQ17_9SYNC</name>
<dbReference type="Proteomes" id="UP000658720">
    <property type="component" value="Unassembled WGS sequence"/>
</dbReference>
<organism evidence="2 3">
    <name type="scientific">Synechocystis salina LEGE 00031</name>
    <dbReference type="NCBI Taxonomy" id="1828736"/>
    <lineage>
        <taxon>Bacteria</taxon>
        <taxon>Bacillati</taxon>
        <taxon>Cyanobacteriota</taxon>
        <taxon>Cyanophyceae</taxon>
        <taxon>Synechococcales</taxon>
        <taxon>Merismopediaceae</taxon>
        <taxon>Synechocystis</taxon>
    </lineage>
</organism>